<dbReference type="EMBL" id="GL832962">
    <property type="protein sequence ID" value="EGD83250.1"/>
    <property type="molecule type" value="Genomic_DNA"/>
</dbReference>
<protein>
    <submittedName>
        <fullName evidence="3">Uncharacterized protein</fullName>
    </submittedName>
</protein>
<keyword evidence="2" id="KW-0812">Transmembrane</keyword>
<dbReference type="RefSeq" id="XP_004995614.1">
    <property type="nucleotide sequence ID" value="XM_004995557.1"/>
</dbReference>
<organism evidence="4">
    <name type="scientific">Salpingoeca rosetta (strain ATCC 50818 / BSB-021)</name>
    <dbReference type="NCBI Taxonomy" id="946362"/>
    <lineage>
        <taxon>Eukaryota</taxon>
        <taxon>Choanoflagellata</taxon>
        <taxon>Craspedida</taxon>
        <taxon>Salpingoecidae</taxon>
        <taxon>Salpingoeca</taxon>
    </lineage>
</organism>
<dbReference type="Proteomes" id="UP000007799">
    <property type="component" value="Unassembled WGS sequence"/>
</dbReference>
<dbReference type="KEGG" id="sre:PTSG_03881"/>
<evidence type="ECO:0000313" key="4">
    <source>
        <dbReference type="Proteomes" id="UP000007799"/>
    </source>
</evidence>
<dbReference type="InParanoid" id="F2U5N4"/>
<keyword evidence="2" id="KW-1133">Transmembrane helix</keyword>
<reference evidence="3" key="1">
    <citation type="submission" date="2009-08" db="EMBL/GenBank/DDBJ databases">
        <title>Annotation of Salpingoeca rosetta.</title>
        <authorList>
            <consortium name="The Broad Institute Genome Sequencing Platform"/>
            <person name="Russ C."/>
            <person name="Cuomo C."/>
            <person name="Burger G."/>
            <person name="Gray M.W."/>
            <person name="Holland P.W.H."/>
            <person name="King N."/>
            <person name="Lang F.B.F."/>
            <person name="Roger A.J."/>
            <person name="Ruiz-Trillo I."/>
            <person name="Young S.K."/>
            <person name="Zeng Q."/>
            <person name="Gargeya S."/>
            <person name="Alvarado L."/>
            <person name="Berlin A."/>
            <person name="Chapman S.B."/>
            <person name="Chen Z."/>
            <person name="Freedman E."/>
            <person name="Gellesch M."/>
            <person name="Goldberg J."/>
            <person name="Griggs A."/>
            <person name="Gujja S."/>
            <person name="Heilman E."/>
            <person name="Heiman D."/>
            <person name="Howarth C."/>
            <person name="Mehta T."/>
            <person name="Neiman D."/>
            <person name="Pearson M."/>
            <person name="Roberts A."/>
            <person name="Saif S."/>
            <person name="Shea T."/>
            <person name="Shenoy N."/>
            <person name="Sisk P."/>
            <person name="Stolte C."/>
            <person name="Sykes S."/>
            <person name="White J."/>
            <person name="Yandava C."/>
            <person name="Haas B."/>
            <person name="Nusbaum C."/>
            <person name="Birren B."/>
        </authorList>
    </citation>
    <scope>NUCLEOTIDE SEQUENCE [LARGE SCALE GENOMIC DNA]</scope>
    <source>
        <strain evidence="3">ATCC 50818</strain>
    </source>
</reference>
<evidence type="ECO:0000313" key="3">
    <source>
        <dbReference type="EMBL" id="EGD83250.1"/>
    </source>
</evidence>
<accession>F2U5N4</accession>
<feature type="transmembrane region" description="Helical" evidence="2">
    <location>
        <begin position="120"/>
        <end position="140"/>
    </location>
</feature>
<proteinExistence type="predicted"/>
<dbReference type="AlphaFoldDB" id="F2U5N4"/>
<evidence type="ECO:0000256" key="1">
    <source>
        <dbReference type="SAM" id="MobiDB-lite"/>
    </source>
</evidence>
<dbReference type="GeneID" id="16076194"/>
<feature type="compositionally biased region" description="Low complexity" evidence="1">
    <location>
        <begin position="237"/>
        <end position="250"/>
    </location>
</feature>
<keyword evidence="4" id="KW-1185">Reference proteome</keyword>
<sequence>MSCYTADASGSAAWLRTMTFSCFGIPCNSHSILIVDPAASAEIPRHLQGYHQACSFLMPCATTSPGCTMAGTLCWCARAGGLAKSAWAVRGKVGYDPSCTQAEEEFNKYTYTELALETKFWLIIMAAGAIPVIVVDHYVLGHHQVCSFLMPCATTSPSCTMAGVGYDPSCKQAEEEFNQYTYTELALETKFGPIVEGFGDHSFRSWLRAPSPSLSSTTTCCSTRTCSTGRRSAFAFPSTGSSSSSSPSPSKCTQRWSLPRSTCSAATTPGRGKMQVEGLAYDTPNETPHDVMQESVWCNTPAHRRKAAKDNAPM</sequence>
<feature type="region of interest" description="Disordered" evidence="1">
    <location>
        <begin position="237"/>
        <end position="271"/>
    </location>
</feature>
<name>F2U5N4_SALR5</name>
<keyword evidence="2" id="KW-0472">Membrane</keyword>
<feature type="compositionally biased region" description="Polar residues" evidence="1">
    <location>
        <begin position="251"/>
        <end position="267"/>
    </location>
</feature>
<evidence type="ECO:0000256" key="2">
    <source>
        <dbReference type="SAM" id="Phobius"/>
    </source>
</evidence>
<gene>
    <name evidence="3" type="ORF">PTSG_03881</name>
</gene>